<dbReference type="AlphaFoldDB" id="A0A4R0JK15"/>
<evidence type="ECO:0000259" key="1">
    <source>
        <dbReference type="Pfam" id="PF03781"/>
    </source>
</evidence>
<accession>A0A4R0JK15</accession>
<organism evidence="2 3">
    <name type="scientific">Kribbella pittospori</name>
    <dbReference type="NCBI Taxonomy" id="722689"/>
    <lineage>
        <taxon>Bacteria</taxon>
        <taxon>Bacillati</taxon>
        <taxon>Actinomycetota</taxon>
        <taxon>Actinomycetes</taxon>
        <taxon>Propionibacteriales</taxon>
        <taxon>Kribbellaceae</taxon>
        <taxon>Kribbella</taxon>
    </lineage>
</organism>
<evidence type="ECO:0000313" key="3">
    <source>
        <dbReference type="Proteomes" id="UP000291144"/>
    </source>
</evidence>
<dbReference type="PANTHER" id="PTHR23150">
    <property type="entry name" value="SULFATASE MODIFYING FACTOR 1, 2"/>
    <property type="match status" value="1"/>
</dbReference>
<dbReference type="InterPro" id="IPR042095">
    <property type="entry name" value="SUMF_sf"/>
</dbReference>
<gene>
    <name evidence="2" type="ORF">E0H73_43385</name>
</gene>
<dbReference type="Proteomes" id="UP000291144">
    <property type="component" value="Unassembled WGS sequence"/>
</dbReference>
<dbReference type="SUPFAM" id="SSF56436">
    <property type="entry name" value="C-type lectin-like"/>
    <property type="match status" value="1"/>
</dbReference>
<protein>
    <submittedName>
        <fullName evidence="2">Formylglycine-generating enzyme family protein</fullName>
    </submittedName>
</protein>
<dbReference type="PANTHER" id="PTHR23150:SF19">
    <property type="entry name" value="FORMYLGLYCINE-GENERATING ENZYME"/>
    <property type="match status" value="1"/>
</dbReference>
<dbReference type="OrthoDB" id="9768004at2"/>
<comment type="caution">
    <text evidence="2">The sequence shown here is derived from an EMBL/GenBank/DDBJ whole genome shotgun (WGS) entry which is preliminary data.</text>
</comment>
<sequence length="200" mass="21903">MVDIPAGTIALRDDRLGTRWQVSLPAFRLARYPVVGGRDVPLTGISWYDAIALCNELSAEAALPAAYVVDGLEVACDWTASGYRLPTEAEWQYACTAGVPAYRYGPLEDIAWYAGNSDGVAHPVGLKAPNAWGLHDMLGNVWEWCWDLYDQATYGSYRIFRGGGHADPPRSVGSTVRRRSHPTFAIEDLGLRLAQSSRTA</sequence>
<dbReference type="InterPro" id="IPR016187">
    <property type="entry name" value="CTDL_fold"/>
</dbReference>
<dbReference type="EMBL" id="SJKB01000030">
    <property type="protein sequence ID" value="TCC47391.1"/>
    <property type="molecule type" value="Genomic_DNA"/>
</dbReference>
<feature type="domain" description="Sulfatase-modifying factor enzyme-like" evidence="1">
    <location>
        <begin position="37"/>
        <end position="194"/>
    </location>
</feature>
<dbReference type="GO" id="GO:0120147">
    <property type="term" value="F:formylglycine-generating oxidase activity"/>
    <property type="evidence" value="ECO:0007669"/>
    <property type="project" value="TreeGrafter"/>
</dbReference>
<dbReference type="InterPro" id="IPR005532">
    <property type="entry name" value="SUMF_dom"/>
</dbReference>
<evidence type="ECO:0000313" key="2">
    <source>
        <dbReference type="EMBL" id="TCC47391.1"/>
    </source>
</evidence>
<proteinExistence type="predicted"/>
<reference evidence="2 3" key="1">
    <citation type="submission" date="2019-02" db="EMBL/GenBank/DDBJ databases">
        <title>Kribbella capetownensis sp. nov. and Kribbella speibonae sp. nov., isolated from soil.</title>
        <authorList>
            <person name="Curtis S.M."/>
            <person name="Norton I."/>
            <person name="Everest G.J."/>
            <person name="Meyers P.R."/>
        </authorList>
    </citation>
    <scope>NUCLEOTIDE SEQUENCE [LARGE SCALE GENOMIC DNA]</scope>
    <source>
        <strain evidence="2 3">NRRL B-24813</strain>
    </source>
</reference>
<keyword evidence="3" id="KW-1185">Reference proteome</keyword>
<dbReference type="InterPro" id="IPR051043">
    <property type="entry name" value="Sulfatase_Mod_Factor_Kinase"/>
</dbReference>
<dbReference type="Pfam" id="PF03781">
    <property type="entry name" value="FGE-sulfatase"/>
    <property type="match status" value="1"/>
</dbReference>
<dbReference type="Gene3D" id="3.90.1580.10">
    <property type="entry name" value="paralog of FGE (formylglycine-generating enzyme)"/>
    <property type="match status" value="1"/>
</dbReference>
<name>A0A4R0JK15_9ACTN</name>